<evidence type="ECO:0000313" key="4">
    <source>
        <dbReference type="EMBL" id="GAA1684833.1"/>
    </source>
</evidence>
<gene>
    <name evidence="4" type="ORF">GCM10009765_37710</name>
</gene>
<dbReference type="EMBL" id="BAAANY010000013">
    <property type="protein sequence ID" value="GAA1684833.1"/>
    <property type="molecule type" value="Genomic_DNA"/>
</dbReference>
<dbReference type="Proteomes" id="UP001500618">
    <property type="component" value="Unassembled WGS sequence"/>
</dbReference>
<evidence type="ECO:0000259" key="3">
    <source>
        <dbReference type="Pfam" id="PF21959"/>
    </source>
</evidence>
<sequence length="371" mass="38895">MLLVAVGLFPQAGVSSTTAVIGDTAPKTSQPAVCEGGFYVVRGRQLIRFGSDGVQHRTISQLPLEVNALAYARDQHLFYAIGTDRRGARVITIDEAGHARDRGPAPRGTRDAYAGAISGSHWYVRGGGDMAVVNIQPGHGFLTVSRKVRLSAHPYLGDWEINPADGDLYGIDTAGFGAGRLVKVSTSSGRVTVVAKPQGLLGNGYGAVAIYGGVLHALHNATGRMVHIPLGSPQKLTWSTVGLAGLNADAASCPRPAVPPPPPVPPPASPAPSPHPSPSPKPKPRPTPTPQPRPNPAQTYYQPDPTEPPATSPAPPSPSPSHRFLVRVTKPFPQPRSQLPLTFAVFLGLLVPALIVAARGAAHVASARHRR</sequence>
<dbReference type="PANTHER" id="PTHR48148">
    <property type="entry name" value="KERATINOCYTE PROLINE-RICH PROTEIN"/>
    <property type="match status" value="1"/>
</dbReference>
<feature type="transmembrane region" description="Helical" evidence="2">
    <location>
        <begin position="339"/>
        <end position="362"/>
    </location>
</feature>
<evidence type="ECO:0000256" key="2">
    <source>
        <dbReference type="SAM" id="Phobius"/>
    </source>
</evidence>
<keyword evidence="2" id="KW-0472">Membrane</keyword>
<proteinExistence type="predicted"/>
<keyword evidence="2" id="KW-0812">Transmembrane</keyword>
<keyword evidence="5" id="KW-1185">Reference proteome</keyword>
<evidence type="ECO:0000313" key="5">
    <source>
        <dbReference type="Proteomes" id="UP001500618"/>
    </source>
</evidence>
<comment type="caution">
    <text evidence="4">The sequence shown here is derived from an EMBL/GenBank/DDBJ whole genome shotgun (WGS) entry which is preliminary data.</text>
</comment>
<name>A0ABN2HB10_9ACTN</name>
<dbReference type="Pfam" id="PF21959">
    <property type="entry name" value="DUF6923"/>
    <property type="match status" value="1"/>
</dbReference>
<feature type="compositionally biased region" description="Pro residues" evidence="1">
    <location>
        <begin position="305"/>
        <end position="319"/>
    </location>
</feature>
<dbReference type="SUPFAM" id="SSF101898">
    <property type="entry name" value="NHL repeat"/>
    <property type="match status" value="1"/>
</dbReference>
<accession>A0ABN2HB10</accession>
<feature type="domain" description="DUF6923" evidence="3">
    <location>
        <begin position="62"/>
        <end position="254"/>
    </location>
</feature>
<dbReference type="InterPro" id="IPR054215">
    <property type="entry name" value="DUF6923"/>
</dbReference>
<dbReference type="PANTHER" id="PTHR48148:SF3">
    <property type="entry name" value="KERATINOCYTE PROLINE-RICH PROTEIN"/>
    <property type="match status" value="1"/>
</dbReference>
<reference evidence="4 5" key="1">
    <citation type="journal article" date="2019" name="Int. J. Syst. Evol. Microbiol.">
        <title>The Global Catalogue of Microorganisms (GCM) 10K type strain sequencing project: providing services to taxonomists for standard genome sequencing and annotation.</title>
        <authorList>
            <consortium name="The Broad Institute Genomics Platform"/>
            <consortium name="The Broad Institute Genome Sequencing Center for Infectious Disease"/>
            <person name="Wu L."/>
            <person name="Ma J."/>
        </authorList>
    </citation>
    <scope>NUCLEOTIDE SEQUENCE [LARGE SCALE GENOMIC DNA]</scope>
    <source>
        <strain evidence="4 5">JCM 14718</strain>
    </source>
</reference>
<keyword evidence="2" id="KW-1133">Transmembrane helix</keyword>
<feature type="compositionally biased region" description="Pro residues" evidence="1">
    <location>
        <begin position="256"/>
        <end position="295"/>
    </location>
</feature>
<feature type="region of interest" description="Disordered" evidence="1">
    <location>
        <begin position="252"/>
        <end position="324"/>
    </location>
</feature>
<protein>
    <recommendedName>
        <fullName evidence="3">DUF6923 domain-containing protein</fullName>
    </recommendedName>
</protein>
<organism evidence="4 5">
    <name type="scientific">Fodinicola feengrottensis</name>
    <dbReference type="NCBI Taxonomy" id="435914"/>
    <lineage>
        <taxon>Bacteria</taxon>
        <taxon>Bacillati</taxon>
        <taxon>Actinomycetota</taxon>
        <taxon>Actinomycetes</taxon>
        <taxon>Mycobacteriales</taxon>
        <taxon>Fodinicola</taxon>
    </lineage>
</organism>
<evidence type="ECO:0000256" key="1">
    <source>
        <dbReference type="SAM" id="MobiDB-lite"/>
    </source>
</evidence>